<evidence type="ECO:0000313" key="8">
    <source>
        <dbReference type="Proteomes" id="UP000623090"/>
    </source>
</evidence>
<dbReference type="EMBL" id="JABJWC010000020">
    <property type="protein sequence ID" value="NPC66610.1"/>
    <property type="molecule type" value="Genomic_DNA"/>
</dbReference>
<feature type="transmembrane region" description="Helical" evidence="6">
    <location>
        <begin position="21"/>
        <end position="38"/>
    </location>
</feature>
<organism evidence="7 8">
    <name type="scientific">Komagataeibacter melomenusus</name>
    <dbReference type="NCBI Taxonomy" id="2766578"/>
    <lineage>
        <taxon>Bacteria</taxon>
        <taxon>Pseudomonadati</taxon>
        <taxon>Pseudomonadota</taxon>
        <taxon>Alphaproteobacteria</taxon>
        <taxon>Acetobacterales</taxon>
        <taxon>Acetobacteraceae</taxon>
        <taxon>Komagataeibacter</taxon>
    </lineage>
</organism>
<evidence type="ECO:0000256" key="1">
    <source>
        <dbReference type="ARBA" id="ARBA00004141"/>
    </source>
</evidence>
<dbReference type="PANTHER" id="PTHR47804">
    <property type="entry name" value="60S RIBOSOMAL PROTEIN L19"/>
    <property type="match status" value="1"/>
</dbReference>
<evidence type="ECO:0000256" key="4">
    <source>
        <dbReference type="ARBA" id="ARBA00023136"/>
    </source>
</evidence>
<dbReference type="RefSeq" id="WP_172157180.1">
    <property type="nucleotide sequence ID" value="NZ_JABJWC010000020.1"/>
</dbReference>
<gene>
    <name evidence="7" type="ORF">HNW77_09430</name>
</gene>
<keyword evidence="3 6" id="KW-1133">Transmembrane helix</keyword>
<dbReference type="Proteomes" id="UP000623090">
    <property type="component" value="Unassembled WGS sequence"/>
</dbReference>
<feature type="region of interest" description="Disordered" evidence="5">
    <location>
        <begin position="357"/>
        <end position="382"/>
    </location>
</feature>
<keyword evidence="2 6" id="KW-0812">Transmembrane</keyword>
<dbReference type="Pfam" id="PF04632">
    <property type="entry name" value="FUSC"/>
    <property type="match status" value="1"/>
</dbReference>
<comment type="caution">
    <text evidence="7">The sequence shown here is derived from an EMBL/GenBank/DDBJ whole genome shotgun (WGS) entry which is preliminary data.</text>
</comment>
<feature type="transmembrane region" description="Helical" evidence="6">
    <location>
        <begin position="118"/>
        <end position="136"/>
    </location>
</feature>
<dbReference type="InterPro" id="IPR052430">
    <property type="entry name" value="IVT-Associated"/>
</dbReference>
<accession>A0ABX2AEH5</accession>
<dbReference type="PANTHER" id="PTHR47804:SF3">
    <property type="entry name" value="PROTEIN BRE4"/>
    <property type="match status" value="1"/>
</dbReference>
<proteinExistence type="predicted"/>
<evidence type="ECO:0000256" key="3">
    <source>
        <dbReference type="ARBA" id="ARBA00022989"/>
    </source>
</evidence>
<protein>
    <submittedName>
        <fullName evidence="7">FUSC family protein</fullName>
    </submittedName>
</protein>
<evidence type="ECO:0000256" key="5">
    <source>
        <dbReference type="SAM" id="MobiDB-lite"/>
    </source>
</evidence>
<comment type="subcellular location">
    <subcellularLocation>
        <location evidence="1">Membrane</location>
        <topology evidence="1">Multi-pass membrane protein</topology>
    </subcellularLocation>
</comment>
<dbReference type="InterPro" id="IPR006726">
    <property type="entry name" value="PHBA_efflux_AaeB/fusaric-R"/>
</dbReference>
<reference evidence="7 8" key="1">
    <citation type="journal article" date="2020" name="Microorganisms">
        <title>Description of Komagataeibacter melaceti sp. nov. and Komagataeibacter melomenusus sp. nov. Isolated from Apple Cider Vinegar.</title>
        <authorList>
            <person name="Maric L."/>
            <person name="Cleenwerck I."/>
            <person name="Accetto T."/>
            <person name="Vandamme P."/>
            <person name="Trcek J."/>
        </authorList>
    </citation>
    <scope>NUCLEOTIDE SEQUENCE [LARGE SCALE GENOMIC DNA]</scope>
    <source>
        <strain evidence="7 8">AV436</strain>
    </source>
</reference>
<evidence type="ECO:0000313" key="7">
    <source>
        <dbReference type="EMBL" id="NPC66610.1"/>
    </source>
</evidence>
<keyword evidence="8" id="KW-1185">Reference proteome</keyword>
<evidence type="ECO:0000256" key="6">
    <source>
        <dbReference type="SAM" id="Phobius"/>
    </source>
</evidence>
<keyword evidence="4 6" id="KW-0472">Membrane</keyword>
<feature type="transmembrane region" description="Helical" evidence="6">
    <location>
        <begin position="92"/>
        <end position="111"/>
    </location>
</feature>
<sequence length="382" mass="41884">MPERVKTLFYSIMGRGTWRQVVRMNVSLILSGIVATIIHLDEPVWALITSVIVITQSRLTQTLSTGREQIVGTLIGAAAGMSAIALEQYTTLSVGMVFWVMLMPLAVLVALRPKMRVAIVTLMVVLLFPATGEPFSRPLQRIASIMTGVVVSFAVSFFVLRGEARREVLGNAASLLRRLSDLLSGALQNHPDHDALATIDTMCRSLLQDMNDGVQEAEVEHPSSLAKHDPLVLRLPGLLRRIRSDAIFIARAGTEGETARTGDILAHERDMLVDILGQMAARCDRLAATRRGHTLPDDDMRPLLDRLEQQQGREHWTPVMRFALGLLHADMRLAVRNIWSDGRTDDGPFPLDGHPLVAEAGFEPAGKAASVPLPEGRARPSP</sequence>
<name>A0ABX2AEH5_9PROT</name>
<feature type="transmembrane region" description="Helical" evidence="6">
    <location>
        <begin position="142"/>
        <end position="160"/>
    </location>
</feature>
<evidence type="ECO:0000256" key="2">
    <source>
        <dbReference type="ARBA" id="ARBA00022692"/>
    </source>
</evidence>